<dbReference type="OrthoDB" id="3687641at2759"/>
<dbReference type="GO" id="GO:0043386">
    <property type="term" value="P:mycotoxin biosynthetic process"/>
    <property type="evidence" value="ECO:0007669"/>
    <property type="project" value="InterPro"/>
</dbReference>
<dbReference type="Pfam" id="PF11807">
    <property type="entry name" value="UstYa"/>
    <property type="match status" value="1"/>
</dbReference>
<protein>
    <recommendedName>
        <fullName evidence="6">Tat pathway signal sequence</fullName>
    </recommendedName>
</protein>
<dbReference type="AlphaFoldDB" id="A0A6A5ZRU1"/>
<dbReference type="EMBL" id="ML977310">
    <property type="protein sequence ID" value="KAF2122432.1"/>
    <property type="molecule type" value="Genomic_DNA"/>
</dbReference>
<evidence type="ECO:0000313" key="5">
    <source>
        <dbReference type="Proteomes" id="UP000799770"/>
    </source>
</evidence>
<dbReference type="PANTHER" id="PTHR33365:SF4">
    <property type="entry name" value="CYCLOCHLOROTINE BIOSYNTHESIS PROTEIN O"/>
    <property type="match status" value="1"/>
</dbReference>
<gene>
    <name evidence="4" type="ORF">BDV96DRAFT_639021</name>
</gene>
<evidence type="ECO:0008006" key="6">
    <source>
        <dbReference type="Google" id="ProtNLM"/>
    </source>
</evidence>
<evidence type="ECO:0000256" key="2">
    <source>
        <dbReference type="ARBA" id="ARBA00035112"/>
    </source>
</evidence>
<organism evidence="4 5">
    <name type="scientific">Lophiotrema nucula</name>
    <dbReference type="NCBI Taxonomy" id="690887"/>
    <lineage>
        <taxon>Eukaryota</taxon>
        <taxon>Fungi</taxon>
        <taxon>Dikarya</taxon>
        <taxon>Ascomycota</taxon>
        <taxon>Pezizomycotina</taxon>
        <taxon>Dothideomycetes</taxon>
        <taxon>Pleosporomycetidae</taxon>
        <taxon>Pleosporales</taxon>
        <taxon>Lophiotremataceae</taxon>
        <taxon>Lophiotrema</taxon>
    </lineage>
</organism>
<evidence type="ECO:0000256" key="3">
    <source>
        <dbReference type="SAM" id="Phobius"/>
    </source>
</evidence>
<accession>A0A6A5ZRU1</accession>
<evidence type="ECO:0000256" key="1">
    <source>
        <dbReference type="ARBA" id="ARBA00004685"/>
    </source>
</evidence>
<keyword evidence="3" id="KW-0472">Membrane</keyword>
<comment type="pathway">
    <text evidence="1">Mycotoxin biosynthesis.</text>
</comment>
<dbReference type="Proteomes" id="UP000799770">
    <property type="component" value="Unassembled WGS sequence"/>
</dbReference>
<keyword evidence="3" id="KW-0812">Transmembrane</keyword>
<keyword evidence="3" id="KW-1133">Transmembrane helix</keyword>
<name>A0A6A5ZRU1_9PLEO</name>
<feature type="transmembrane region" description="Helical" evidence="3">
    <location>
        <begin position="47"/>
        <end position="69"/>
    </location>
</feature>
<keyword evidence="5" id="KW-1185">Reference proteome</keyword>
<dbReference type="InterPro" id="IPR021765">
    <property type="entry name" value="UstYa-like"/>
</dbReference>
<reference evidence="4" key="1">
    <citation type="journal article" date="2020" name="Stud. Mycol.">
        <title>101 Dothideomycetes genomes: a test case for predicting lifestyles and emergence of pathogens.</title>
        <authorList>
            <person name="Haridas S."/>
            <person name="Albert R."/>
            <person name="Binder M."/>
            <person name="Bloem J."/>
            <person name="Labutti K."/>
            <person name="Salamov A."/>
            <person name="Andreopoulos B."/>
            <person name="Baker S."/>
            <person name="Barry K."/>
            <person name="Bills G."/>
            <person name="Bluhm B."/>
            <person name="Cannon C."/>
            <person name="Castanera R."/>
            <person name="Culley D."/>
            <person name="Daum C."/>
            <person name="Ezra D."/>
            <person name="Gonzalez J."/>
            <person name="Henrissat B."/>
            <person name="Kuo A."/>
            <person name="Liang C."/>
            <person name="Lipzen A."/>
            <person name="Lutzoni F."/>
            <person name="Magnuson J."/>
            <person name="Mondo S."/>
            <person name="Nolan M."/>
            <person name="Ohm R."/>
            <person name="Pangilinan J."/>
            <person name="Park H.-J."/>
            <person name="Ramirez L."/>
            <person name="Alfaro M."/>
            <person name="Sun H."/>
            <person name="Tritt A."/>
            <person name="Yoshinaga Y."/>
            <person name="Zwiers L.-H."/>
            <person name="Turgeon B."/>
            <person name="Goodwin S."/>
            <person name="Spatafora J."/>
            <person name="Crous P."/>
            <person name="Grigoriev I."/>
        </authorList>
    </citation>
    <scope>NUCLEOTIDE SEQUENCE</scope>
    <source>
        <strain evidence="4">CBS 627.86</strain>
    </source>
</reference>
<proteinExistence type="inferred from homology"/>
<comment type="similarity">
    <text evidence="2">Belongs to the ustYa family.</text>
</comment>
<sequence length="312" mass="36111">MNYTAVPSRTSIESTDDMTEQGKLIHQCNDDTPPQSRSSFKSFCSQYSSLVPLYIINGLLLILLISLIGKTLQTECNDSSLGGVYSPARKAVRYEDVVFKKGFVTDMSEYMGWPSDETDKAWEDLYKYQPVRVPKGDAHKLPKETEHYTALGHEDEYMVGIDVFHQLHCLNVLRRAFYPHRYPNLSMWHPNGTLYFVNWIHIDHCIESLRQSLQCSSDISPMTFKWLPERHYMLLSMQTHHHCRDFHALRDWAKENSYGEYDPRNYVENGKVVGYQRAGDVLEGVDNTELRKARLDLPDTVREGFGLDVRGM</sequence>
<evidence type="ECO:0000313" key="4">
    <source>
        <dbReference type="EMBL" id="KAF2122432.1"/>
    </source>
</evidence>
<dbReference type="PANTHER" id="PTHR33365">
    <property type="entry name" value="YALI0B05434P"/>
    <property type="match status" value="1"/>
</dbReference>